<evidence type="ECO:0000313" key="3">
    <source>
        <dbReference type="EMBL" id="KAG5470111.1"/>
    </source>
</evidence>
<dbReference type="SMR" id="A0A836H3C5"/>
<feature type="compositionally biased region" description="Acidic residues" evidence="1">
    <location>
        <begin position="296"/>
        <end position="305"/>
    </location>
</feature>
<sequence>MSSTFMAQLPYIGSSATLGWQHDDVALSYMEHILQRARVLLPRRGWRVGLIKEFYPRGASLLGLNVNAGSEVCIRFRIPGKKNEFLPFHEVLCTALHEFTHCAHARHDRSFWNLYYDLVKECEALEVTMIQQGMQIYPELSGSPVGSSATAPQQSRSARQGGAAMTPSSSRRGGRRWGAGGAVGGVRGRNGGISARGDNTTQSMIKVGLTPSSCSPSSAKGEAFPGVGRRLGGVGDRQHSGVAAFTPTRDALRRILADAAERRLMRKPPPTATAHLGSETLTRPLDDGTHSRGEESQAEVDDEGVPDCVPQGLSDEQDGGGWRCLRCGFLNDHDVIGSCAFCADCDDGDETEAALLKRPRLDGDHPSLGMSTRIGSSSTAPDTVPAQPSALQQCESRSNEKYIILSDDDDDGY</sequence>
<accession>A0A836H3C5</accession>
<name>A0A836H3C5_9TRYP</name>
<feature type="compositionally biased region" description="Basic and acidic residues" evidence="1">
    <location>
        <begin position="284"/>
        <end position="295"/>
    </location>
</feature>
<protein>
    <recommendedName>
        <fullName evidence="2">WLM domain-containing protein</fullName>
    </recommendedName>
</protein>
<evidence type="ECO:0000259" key="2">
    <source>
        <dbReference type="PROSITE" id="PS51397"/>
    </source>
</evidence>
<dbReference type="Proteomes" id="UP000674143">
    <property type="component" value="Unassembled WGS sequence"/>
</dbReference>
<dbReference type="GO" id="GO:0006281">
    <property type="term" value="P:DNA repair"/>
    <property type="evidence" value="ECO:0007669"/>
    <property type="project" value="TreeGrafter"/>
</dbReference>
<gene>
    <name evidence="3" type="ORF">LSCM4_02805</name>
</gene>
<feature type="domain" description="WLM" evidence="2">
    <location>
        <begin position="1"/>
        <end position="265"/>
    </location>
</feature>
<evidence type="ECO:0000256" key="1">
    <source>
        <dbReference type="SAM" id="MobiDB-lite"/>
    </source>
</evidence>
<dbReference type="PROSITE" id="PS51397">
    <property type="entry name" value="WLM"/>
    <property type="match status" value="1"/>
</dbReference>
<feature type="compositionally biased region" description="Polar residues" evidence="1">
    <location>
        <begin position="144"/>
        <end position="158"/>
    </location>
</feature>
<dbReference type="InterPro" id="IPR053000">
    <property type="entry name" value="WSS1-like_metalloprotease"/>
</dbReference>
<dbReference type="GO" id="GO:0008237">
    <property type="term" value="F:metallopeptidase activity"/>
    <property type="evidence" value="ECO:0007669"/>
    <property type="project" value="TreeGrafter"/>
</dbReference>
<feature type="compositionally biased region" description="Polar residues" evidence="1">
    <location>
        <begin position="369"/>
        <end position="381"/>
    </location>
</feature>
<dbReference type="InterPro" id="IPR013536">
    <property type="entry name" value="WLM_dom"/>
</dbReference>
<feature type="compositionally biased region" description="Gly residues" evidence="1">
    <location>
        <begin position="176"/>
        <end position="191"/>
    </location>
</feature>
<feature type="compositionally biased region" description="Polar residues" evidence="1">
    <location>
        <begin position="197"/>
        <end position="218"/>
    </location>
</feature>
<evidence type="ECO:0000313" key="4">
    <source>
        <dbReference type="Proteomes" id="UP000674143"/>
    </source>
</evidence>
<comment type="caution">
    <text evidence="3">The sequence shown here is derived from an EMBL/GenBank/DDBJ whole genome shotgun (WGS) entry which is preliminary data.</text>
</comment>
<proteinExistence type="predicted"/>
<dbReference type="Pfam" id="PF08325">
    <property type="entry name" value="WLM"/>
    <property type="match status" value="1"/>
</dbReference>
<reference evidence="4" key="2">
    <citation type="journal article" date="2021" name="Sci. Data">
        <title>Chromosome-scale genome sequencing, assembly and annotation of six genomes from subfamily Leishmaniinae.</title>
        <authorList>
            <person name="Almutairi H."/>
            <person name="Urbaniak M.D."/>
            <person name="Bates M.D."/>
            <person name="Jariyapan N."/>
            <person name="Kwakye-Nuako G."/>
            <person name="Thomaz Soccol V."/>
            <person name="Al-Salem W.S."/>
            <person name="Dillon R.J."/>
            <person name="Bates P.A."/>
            <person name="Gatherer D."/>
        </authorList>
    </citation>
    <scope>NUCLEOTIDE SEQUENCE [LARGE SCALE GENOMIC DNA]</scope>
</reference>
<dbReference type="PANTHER" id="PTHR46622">
    <property type="entry name" value="DNA-DEPENDENT METALLOPROTEASE WSS1"/>
    <property type="match status" value="1"/>
</dbReference>
<dbReference type="PANTHER" id="PTHR46622:SF1">
    <property type="entry name" value="DNA-DEPENDENT METALLOPROTEASE WSS1"/>
    <property type="match status" value="1"/>
</dbReference>
<dbReference type="KEGG" id="loi:92358759"/>
<feature type="region of interest" description="Disordered" evidence="1">
    <location>
        <begin position="141"/>
        <end position="228"/>
    </location>
</feature>
<organism evidence="3 4">
    <name type="scientific">Leishmania orientalis</name>
    <dbReference type="NCBI Taxonomy" id="2249476"/>
    <lineage>
        <taxon>Eukaryota</taxon>
        <taxon>Discoba</taxon>
        <taxon>Euglenozoa</taxon>
        <taxon>Kinetoplastea</taxon>
        <taxon>Metakinetoplastina</taxon>
        <taxon>Trypanosomatida</taxon>
        <taxon>Trypanosomatidae</taxon>
        <taxon>Leishmaniinae</taxon>
        <taxon>Leishmania</taxon>
    </lineage>
</organism>
<dbReference type="GeneID" id="92358759"/>
<keyword evidence="4" id="KW-1185">Reference proteome</keyword>
<feature type="region of interest" description="Disordered" evidence="1">
    <location>
        <begin position="357"/>
        <end position="395"/>
    </location>
</feature>
<dbReference type="GO" id="GO:0005634">
    <property type="term" value="C:nucleus"/>
    <property type="evidence" value="ECO:0007669"/>
    <property type="project" value="TreeGrafter"/>
</dbReference>
<dbReference type="AlphaFoldDB" id="A0A836H3C5"/>
<feature type="region of interest" description="Disordered" evidence="1">
    <location>
        <begin position="260"/>
        <end position="317"/>
    </location>
</feature>
<dbReference type="EMBL" id="JAFHLR010000032">
    <property type="protein sequence ID" value="KAG5470111.1"/>
    <property type="molecule type" value="Genomic_DNA"/>
</dbReference>
<reference evidence="4" key="1">
    <citation type="journal article" date="2021" name="Microbiol. Resour. Announc.">
        <title>LGAAP: Leishmaniinae Genome Assembly and Annotation Pipeline.</title>
        <authorList>
            <person name="Almutairi H."/>
            <person name="Urbaniak M.D."/>
            <person name="Bates M.D."/>
            <person name="Jariyapan N."/>
            <person name="Kwakye-Nuako G."/>
            <person name="Thomaz-Soccol V."/>
            <person name="Al-Salem W.S."/>
            <person name="Dillon R.J."/>
            <person name="Bates P.A."/>
            <person name="Gatherer D."/>
        </authorList>
    </citation>
    <scope>NUCLEOTIDE SEQUENCE [LARGE SCALE GENOMIC DNA]</scope>
</reference>
<dbReference type="RefSeq" id="XP_067060377.1">
    <property type="nucleotide sequence ID" value="XM_067204825.1"/>
</dbReference>